<dbReference type="AlphaFoldDB" id="A0A026WXJ4"/>
<evidence type="ECO:0000313" key="2">
    <source>
        <dbReference type="Proteomes" id="UP000053097"/>
    </source>
</evidence>
<gene>
    <name evidence="1" type="ORF">X777_14021</name>
</gene>
<dbReference type="Proteomes" id="UP000053097">
    <property type="component" value="Unassembled WGS sequence"/>
</dbReference>
<organism evidence="1 2">
    <name type="scientific">Ooceraea biroi</name>
    <name type="common">Clonal raider ant</name>
    <name type="synonym">Cerapachys biroi</name>
    <dbReference type="NCBI Taxonomy" id="2015173"/>
    <lineage>
        <taxon>Eukaryota</taxon>
        <taxon>Metazoa</taxon>
        <taxon>Ecdysozoa</taxon>
        <taxon>Arthropoda</taxon>
        <taxon>Hexapoda</taxon>
        <taxon>Insecta</taxon>
        <taxon>Pterygota</taxon>
        <taxon>Neoptera</taxon>
        <taxon>Endopterygota</taxon>
        <taxon>Hymenoptera</taxon>
        <taxon>Apocrita</taxon>
        <taxon>Aculeata</taxon>
        <taxon>Formicoidea</taxon>
        <taxon>Formicidae</taxon>
        <taxon>Dorylinae</taxon>
        <taxon>Ooceraea</taxon>
    </lineage>
</organism>
<keyword evidence="2" id="KW-1185">Reference proteome</keyword>
<protein>
    <recommendedName>
        <fullName evidence="3">Activin types I and II receptor domain-containing protein</fullName>
    </recommendedName>
</protein>
<dbReference type="OrthoDB" id="69842at2759"/>
<dbReference type="Gene3D" id="2.10.60.10">
    <property type="entry name" value="CD59"/>
    <property type="match status" value="1"/>
</dbReference>
<proteinExistence type="predicted"/>
<reference evidence="1 2" key="1">
    <citation type="journal article" date="2014" name="Curr. Biol.">
        <title>The genome of the clonal raider ant Cerapachys biroi.</title>
        <authorList>
            <person name="Oxley P.R."/>
            <person name="Ji L."/>
            <person name="Fetter-Pruneda I."/>
            <person name="McKenzie S.K."/>
            <person name="Li C."/>
            <person name="Hu H."/>
            <person name="Zhang G."/>
            <person name="Kronauer D.J."/>
        </authorList>
    </citation>
    <scope>NUCLEOTIDE SEQUENCE [LARGE SCALE GENOMIC DNA]</scope>
</reference>
<dbReference type="InterPro" id="IPR045860">
    <property type="entry name" value="Snake_toxin-like_sf"/>
</dbReference>
<accession>A0A026WXJ4</accession>
<evidence type="ECO:0000313" key="1">
    <source>
        <dbReference type="EMBL" id="EZA60780.1"/>
    </source>
</evidence>
<evidence type="ECO:0008006" key="3">
    <source>
        <dbReference type="Google" id="ProtNLM"/>
    </source>
</evidence>
<name>A0A026WXJ4_OOCBI</name>
<sequence length="74" mass="8743">MMCYNKEQFFPDTEYSVWCTTNSTLRSPDGIKFVVACCDHSDYCNRDLRPSFPTHESRGWPYSRFTNHLGRVCH</sequence>
<dbReference type="STRING" id="2015173.A0A026WXJ4"/>
<dbReference type="EMBL" id="KK107069">
    <property type="protein sequence ID" value="EZA60780.1"/>
    <property type="molecule type" value="Genomic_DNA"/>
</dbReference>